<dbReference type="eggNOG" id="arCOG05123">
    <property type="taxonomic scope" value="Archaea"/>
</dbReference>
<dbReference type="GeneID" id="15393369"/>
<dbReference type="EMBL" id="CP005290">
    <property type="protein sequence ID" value="AGK61705.1"/>
    <property type="molecule type" value="Genomic_DNA"/>
</dbReference>
<sequence length="271" mass="31472">MNYPIKQLEKLARKIQELLGEYHNEELRTLNFDIPWEERTRMSMEASSNFMRRAGVEVLPNVQKVLAEIEALLEGEDKAITERIRPILSEAKQWADHPTNPLGYAELSTQLMRLAGHLSVRVVAKPTIFIGYRYTAEDEKLANKFIQLFELEGFKCVSGKTAKAEDIDKKVKKLIDQSEGVIIIFTREKELKDGGWTTSRWLTDEKAYAMGRGKPVLLFFENCIAQTERKGIHGELEYVEFNREHLDEAFLKAIPYLRDFRQRVLERKGHE</sequence>
<dbReference type="AlphaFoldDB" id="N0BN30"/>
<evidence type="ECO:0008006" key="3">
    <source>
        <dbReference type="Google" id="ProtNLM"/>
    </source>
</evidence>
<dbReference type="KEGG" id="ast:Asulf_01734"/>
<accession>N0BN30</accession>
<protein>
    <recommendedName>
        <fullName evidence="3">TIR domain-containing protein</fullName>
    </recommendedName>
</protein>
<proteinExistence type="predicted"/>
<gene>
    <name evidence="1" type="ORF">Asulf_01734</name>
</gene>
<name>N0BN30_9EURY</name>
<dbReference type="HOGENOM" id="CLU_1025265_0_0_2"/>
<evidence type="ECO:0000313" key="2">
    <source>
        <dbReference type="Proteomes" id="UP000013307"/>
    </source>
</evidence>
<dbReference type="Proteomes" id="UP000013307">
    <property type="component" value="Chromosome"/>
</dbReference>
<reference evidence="1 2" key="1">
    <citation type="journal article" date="2013" name="Genome Announc.">
        <title>Complete Genome Sequence of the Thermophilic and Facultatively Chemolithoautotrophic Sulfate Reducer Archaeoglobus sulfaticallidus Strain PM70-1T.</title>
        <authorList>
            <person name="Stokke R."/>
            <person name="Hocking W.P."/>
            <person name="Steinsbu B.O."/>
            <person name="Steen I.H."/>
        </authorList>
    </citation>
    <scope>NUCLEOTIDE SEQUENCE [LARGE SCALE GENOMIC DNA]</scope>
    <source>
        <strain evidence="1">PM70-1</strain>
    </source>
</reference>
<organism evidence="1 2">
    <name type="scientific">Archaeoglobus sulfaticallidus PM70-1</name>
    <dbReference type="NCBI Taxonomy" id="387631"/>
    <lineage>
        <taxon>Archaea</taxon>
        <taxon>Methanobacteriati</taxon>
        <taxon>Methanobacteriota</taxon>
        <taxon>Archaeoglobi</taxon>
        <taxon>Archaeoglobales</taxon>
        <taxon>Archaeoglobaceae</taxon>
        <taxon>Archaeoglobus</taxon>
    </lineage>
</organism>
<evidence type="ECO:0000313" key="1">
    <source>
        <dbReference type="EMBL" id="AGK61705.1"/>
    </source>
</evidence>
<dbReference type="RefSeq" id="WP_015591303.1">
    <property type="nucleotide sequence ID" value="NC_021169.1"/>
</dbReference>
<keyword evidence="2" id="KW-1185">Reference proteome</keyword>